<dbReference type="CDD" id="cd07377">
    <property type="entry name" value="WHTH_GntR"/>
    <property type="match status" value="1"/>
</dbReference>
<dbReference type="InterPro" id="IPR008920">
    <property type="entry name" value="TF_FadR/GntR_C"/>
</dbReference>
<dbReference type="Proteomes" id="UP001148313">
    <property type="component" value="Unassembled WGS sequence"/>
</dbReference>
<dbReference type="SMART" id="SM00895">
    <property type="entry name" value="FCD"/>
    <property type="match status" value="1"/>
</dbReference>
<dbReference type="SUPFAM" id="SSF46785">
    <property type="entry name" value="Winged helix' DNA-binding domain"/>
    <property type="match status" value="1"/>
</dbReference>
<dbReference type="InterPro" id="IPR011711">
    <property type="entry name" value="GntR_C"/>
</dbReference>
<dbReference type="Gene3D" id="1.20.120.530">
    <property type="entry name" value="GntR ligand-binding domain-like"/>
    <property type="match status" value="1"/>
</dbReference>
<evidence type="ECO:0000256" key="3">
    <source>
        <dbReference type="ARBA" id="ARBA00023163"/>
    </source>
</evidence>
<dbReference type="Pfam" id="PF07729">
    <property type="entry name" value="FCD"/>
    <property type="match status" value="1"/>
</dbReference>
<dbReference type="Pfam" id="PF00392">
    <property type="entry name" value="GntR"/>
    <property type="match status" value="1"/>
</dbReference>
<dbReference type="SUPFAM" id="SSF48008">
    <property type="entry name" value="GntR ligand-binding domain-like"/>
    <property type="match status" value="1"/>
</dbReference>
<dbReference type="PROSITE" id="PS50949">
    <property type="entry name" value="HTH_GNTR"/>
    <property type="match status" value="1"/>
</dbReference>
<proteinExistence type="predicted"/>
<gene>
    <name evidence="5" type="ORF">OOZ53_24055</name>
</gene>
<dbReference type="InterPro" id="IPR036390">
    <property type="entry name" value="WH_DNA-bd_sf"/>
</dbReference>
<organism evidence="5 6">
    <name type="scientific">Hoeflea poritis</name>
    <dbReference type="NCBI Taxonomy" id="2993659"/>
    <lineage>
        <taxon>Bacteria</taxon>
        <taxon>Pseudomonadati</taxon>
        <taxon>Pseudomonadota</taxon>
        <taxon>Alphaproteobacteria</taxon>
        <taxon>Hyphomicrobiales</taxon>
        <taxon>Rhizobiaceae</taxon>
        <taxon>Hoeflea</taxon>
    </lineage>
</organism>
<evidence type="ECO:0000259" key="4">
    <source>
        <dbReference type="PROSITE" id="PS50949"/>
    </source>
</evidence>
<dbReference type="Gene3D" id="1.10.10.10">
    <property type="entry name" value="Winged helix-like DNA-binding domain superfamily/Winged helix DNA-binding domain"/>
    <property type="match status" value="1"/>
</dbReference>
<keyword evidence="6" id="KW-1185">Reference proteome</keyword>
<keyword evidence="2" id="KW-0238">DNA-binding</keyword>
<protein>
    <submittedName>
        <fullName evidence="5">GntR family transcriptional regulator</fullName>
    </submittedName>
</protein>
<reference evidence="5" key="1">
    <citation type="submission" date="2022-11" db="EMBL/GenBank/DDBJ databases">
        <title>Hoeflea poritis sp. nov., isolated from scleractinian coral Porites lutea.</title>
        <authorList>
            <person name="Zhang G."/>
            <person name="Wei Q."/>
            <person name="Cai L."/>
        </authorList>
    </citation>
    <scope>NUCLEOTIDE SEQUENCE</scope>
    <source>
        <strain evidence="5">E7-10</strain>
    </source>
</reference>
<evidence type="ECO:0000313" key="5">
    <source>
        <dbReference type="EMBL" id="MDA4848453.1"/>
    </source>
</evidence>
<dbReference type="RefSeq" id="WP_271092319.1">
    <property type="nucleotide sequence ID" value="NZ_JAPJZH010000023.1"/>
</dbReference>
<dbReference type="InterPro" id="IPR036388">
    <property type="entry name" value="WH-like_DNA-bd_sf"/>
</dbReference>
<evidence type="ECO:0000256" key="1">
    <source>
        <dbReference type="ARBA" id="ARBA00023015"/>
    </source>
</evidence>
<keyword evidence="1" id="KW-0805">Transcription regulation</keyword>
<feature type="domain" description="HTH gntR-type" evidence="4">
    <location>
        <begin position="5"/>
        <end position="72"/>
    </location>
</feature>
<dbReference type="InterPro" id="IPR000524">
    <property type="entry name" value="Tscrpt_reg_HTH_GntR"/>
</dbReference>
<sequence>MSKASSSVDRVYDRVRHMAANFEFKPDERINESALSTALGASRTPLREALNRLVAEGFLTFQNGRGFFCRSLSPEKIVDLYEARQAIECEALRRSVERASDDEIATVLAYLDDTEPHYNTSDSTVEVLEMDEDFHIRLAQLSKNSELVRLLRNINDRIRYVRLVDLKMILAKKQIARNKGAKLSAHRIILNALAARDEKAAVAAMRGHIERRREEATEAVRIAYSQLYVPAD</sequence>
<comment type="caution">
    <text evidence="5">The sequence shown here is derived from an EMBL/GenBank/DDBJ whole genome shotgun (WGS) entry which is preliminary data.</text>
</comment>
<dbReference type="PANTHER" id="PTHR43537">
    <property type="entry name" value="TRANSCRIPTIONAL REGULATOR, GNTR FAMILY"/>
    <property type="match status" value="1"/>
</dbReference>
<dbReference type="SMART" id="SM00345">
    <property type="entry name" value="HTH_GNTR"/>
    <property type="match status" value="1"/>
</dbReference>
<evidence type="ECO:0000313" key="6">
    <source>
        <dbReference type="Proteomes" id="UP001148313"/>
    </source>
</evidence>
<keyword evidence="3" id="KW-0804">Transcription</keyword>
<dbReference type="EMBL" id="JAPJZH010000023">
    <property type="protein sequence ID" value="MDA4848453.1"/>
    <property type="molecule type" value="Genomic_DNA"/>
</dbReference>
<dbReference type="PANTHER" id="PTHR43537:SF45">
    <property type="entry name" value="GNTR FAMILY REGULATORY PROTEIN"/>
    <property type="match status" value="1"/>
</dbReference>
<accession>A0ABT4VWR9</accession>
<name>A0ABT4VWR9_9HYPH</name>
<evidence type="ECO:0000256" key="2">
    <source>
        <dbReference type="ARBA" id="ARBA00023125"/>
    </source>
</evidence>